<name>A0A2P6PYC5_ROSCH</name>
<keyword evidence="1" id="KW-0647">Proteasome</keyword>
<dbReference type="GO" id="GO:0051603">
    <property type="term" value="P:proteolysis involved in protein catabolic process"/>
    <property type="evidence" value="ECO:0007669"/>
    <property type="project" value="InterPro"/>
</dbReference>
<keyword evidence="1" id="KW-0378">Hydrolase</keyword>
<dbReference type="Pfam" id="PF00227">
    <property type="entry name" value="Proteasome"/>
    <property type="match status" value="1"/>
</dbReference>
<sequence>MSPLVSRRSLSHQNPNFFCLKFSKIRRHCCVYVANLCSDKITQLTDNVYVCRSGSAADSQVVSYYVRHFLHQHMGVFFSLCAFYFTDSIQLWQPATGLLSYGNKAWHNMLQTGLIVGGWDKYEKERCQNIQLLFLCTRLRCQVWFLVQQMYFFWRKVYDIRGFTC</sequence>
<dbReference type="GO" id="GO:0016787">
    <property type="term" value="F:hydrolase activity"/>
    <property type="evidence" value="ECO:0007669"/>
    <property type="project" value="UniProtKB-KW"/>
</dbReference>
<dbReference type="GO" id="GO:0005839">
    <property type="term" value="C:proteasome core complex"/>
    <property type="evidence" value="ECO:0007669"/>
    <property type="project" value="InterPro"/>
</dbReference>
<dbReference type="EC" id="3.4.25.1" evidence="1"/>
<keyword evidence="2" id="KW-1185">Reference proteome</keyword>
<dbReference type="AlphaFoldDB" id="A0A2P6PYC5"/>
<evidence type="ECO:0000313" key="2">
    <source>
        <dbReference type="Proteomes" id="UP000238479"/>
    </source>
</evidence>
<accession>A0A2P6PYC5</accession>
<proteinExistence type="predicted"/>
<protein>
    <submittedName>
        <fullName evidence="1">Putative proteasome endopeptidase complex</fullName>
        <ecNumber evidence="1">3.4.25.1</ecNumber>
    </submittedName>
</protein>
<organism evidence="1 2">
    <name type="scientific">Rosa chinensis</name>
    <name type="common">China rose</name>
    <dbReference type="NCBI Taxonomy" id="74649"/>
    <lineage>
        <taxon>Eukaryota</taxon>
        <taxon>Viridiplantae</taxon>
        <taxon>Streptophyta</taxon>
        <taxon>Embryophyta</taxon>
        <taxon>Tracheophyta</taxon>
        <taxon>Spermatophyta</taxon>
        <taxon>Magnoliopsida</taxon>
        <taxon>eudicotyledons</taxon>
        <taxon>Gunneridae</taxon>
        <taxon>Pentapetalae</taxon>
        <taxon>rosids</taxon>
        <taxon>fabids</taxon>
        <taxon>Rosales</taxon>
        <taxon>Rosaceae</taxon>
        <taxon>Rosoideae</taxon>
        <taxon>Rosoideae incertae sedis</taxon>
        <taxon>Rosa</taxon>
    </lineage>
</organism>
<reference evidence="1 2" key="1">
    <citation type="journal article" date="2018" name="Nat. Genet.">
        <title>The Rosa genome provides new insights in the design of modern roses.</title>
        <authorList>
            <person name="Bendahmane M."/>
        </authorList>
    </citation>
    <scope>NUCLEOTIDE SEQUENCE [LARGE SCALE GENOMIC DNA]</scope>
    <source>
        <strain evidence="2">cv. Old Blush</strain>
    </source>
</reference>
<dbReference type="InterPro" id="IPR029055">
    <property type="entry name" value="Ntn_hydrolases_N"/>
</dbReference>
<dbReference type="Gene3D" id="3.60.20.10">
    <property type="entry name" value="Glutamine Phosphoribosylpyrophosphate, subunit 1, domain 1"/>
    <property type="match status" value="1"/>
</dbReference>
<evidence type="ECO:0000313" key="1">
    <source>
        <dbReference type="EMBL" id="PRQ26938.1"/>
    </source>
</evidence>
<dbReference type="EMBL" id="PDCK01000044">
    <property type="protein sequence ID" value="PRQ26938.1"/>
    <property type="molecule type" value="Genomic_DNA"/>
</dbReference>
<gene>
    <name evidence="1" type="ORF">RchiOBHm_Chr6g0299991</name>
</gene>
<dbReference type="Proteomes" id="UP000238479">
    <property type="component" value="Chromosome 6"/>
</dbReference>
<dbReference type="Gramene" id="PRQ26938">
    <property type="protein sequence ID" value="PRQ26938"/>
    <property type="gene ID" value="RchiOBHm_Chr6g0299991"/>
</dbReference>
<dbReference type="SUPFAM" id="SSF56235">
    <property type="entry name" value="N-terminal nucleophile aminohydrolases (Ntn hydrolases)"/>
    <property type="match status" value="1"/>
</dbReference>
<comment type="caution">
    <text evidence="1">The sequence shown here is derived from an EMBL/GenBank/DDBJ whole genome shotgun (WGS) entry which is preliminary data.</text>
</comment>
<dbReference type="STRING" id="74649.A0A2P6PYC5"/>
<dbReference type="InterPro" id="IPR001353">
    <property type="entry name" value="Proteasome_sua/b"/>
</dbReference>